<keyword evidence="1" id="KW-0479">Metal-binding</keyword>
<dbReference type="GO" id="GO:0008270">
    <property type="term" value="F:zinc ion binding"/>
    <property type="evidence" value="ECO:0007669"/>
    <property type="project" value="UniProtKB-KW"/>
</dbReference>
<dbReference type="GO" id="GO:0003676">
    <property type="term" value="F:nucleic acid binding"/>
    <property type="evidence" value="ECO:0007669"/>
    <property type="project" value="InterPro"/>
</dbReference>
<dbReference type="Proteomes" id="UP000251314">
    <property type="component" value="Unassembled WGS sequence"/>
</dbReference>
<comment type="caution">
    <text evidence="3">The sequence shown here is derived from an EMBL/GenBank/DDBJ whole genome shotgun (WGS) entry which is preliminary data.</text>
</comment>
<evidence type="ECO:0000259" key="2">
    <source>
        <dbReference type="PROSITE" id="PS50158"/>
    </source>
</evidence>
<evidence type="ECO:0000256" key="1">
    <source>
        <dbReference type="PROSITE-ProRule" id="PRU00047"/>
    </source>
</evidence>
<dbReference type="VEuPathDB" id="FungiDB:PC110_g22564"/>
<sequence>MLAYIQCARYLVSCITAKPVDMATQVHVFVSGVNAGNKRFYLTRKTPSALEEAFAVALREDCSVTTLQPFDYSRPLTAEPEPEPVEVGAIQQHYGGRHLKMASQSSSMRGSRPIRCYRCRKSGHRAAVCCAPTPVVARVKFENDVAEPTKRRQPPSCASCTIFATTSGSDSRLIILSLHVEGAQRPIRALLDSGAMNRFVRADSLSVLPADVRIREGPGHMVVKYADGKTRRLPRRSATFAYEFGGLSGSDD</sequence>
<proteinExistence type="predicted"/>
<name>A0A329RC16_9STRA</name>
<dbReference type="InterPro" id="IPR001878">
    <property type="entry name" value="Znf_CCHC"/>
</dbReference>
<gene>
    <name evidence="3" type="ORF">PC110_g22564</name>
</gene>
<dbReference type="PROSITE" id="PS50158">
    <property type="entry name" value="ZF_CCHC"/>
    <property type="match status" value="1"/>
</dbReference>
<feature type="domain" description="CCHC-type" evidence="2">
    <location>
        <begin position="115"/>
        <end position="129"/>
    </location>
</feature>
<evidence type="ECO:0000313" key="4">
    <source>
        <dbReference type="Proteomes" id="UP000251314"/>
    </source>
</evidence>
<dbReference type="AlphaFoldDB" id="A0A329RC16"/>
<evidence type="ECO:0000313" key="3">
    <source>
        <dbReference type="EMBL" id="RAW20992.1"/>
    </source>
</evidence>
<keyword evidence="4" id="KW-1185">Reference proteome</keyword>
<feature type="non-terminal residue" evidence="3">
    <location>
        <position position="252"/>
    </location>
</feature>
<accession>A0A329RC16</accession>
<keyword evidence="1" id="KW-0863">Zinc-finger</keyword>
<keyword evidence="1" id="KW-0862">Zinc</keyword>
<reference evidence="3 4" key="1">
    <citation type="submission" date="2018-01" db="EMBL/GenBank/DDBJ databases">
        <title>Draft genome of the strawberry crown rot pathogen Phytophthora cactorum.</title>
        <authorList>
            <person name="Armitage A.D."/>
            <person name="Lysoe E."/>
            <person name="Nellist C.F."/>
            <person name="Harrison R.J."/>
            <person name="Brurberg M.B."/>
        </authorList>
    </citation>
    <scope>NUCLEOTIDE SEQUENCE [LARGE SCALE GENOMIC DNA]</scope>
    <source>
        <strain evidence="3 4">10300</strain>
    </source>
</reference>
<protein>
    <recommendedName>
        <fullName evidence="2">CCHC-type domain-containing protein</fullName>
    </recommendedName>
</protein>
<dbReference type="OrthoDB" id="125575at2759"/>
<organism evidence="3 4">
    <name type="scientific">Phytophthora cactorum</name>
    <dbReference type="NCBI Taxonomy" id="29920"/>
    <lineage>
        <taxon>Eukaryota</taxon>
        <taxon>Sar</taxon>
        <taxon>Stramenopiles</taxon>
        <taxon>Oomycota</taxon>
        <taxon>Peronosporomycetes</taxon>
        <taxon>Peronosporales</taxon>
        <taxon>Peronosporaceae</taxon>
        <taxon>Phytophthora</taxon>
    </lineage>
</organism>
<dbReference type="EMBL" id="MJFZ01002152">
    <property type="protein sequence ID" value="RAW20992.1"/>
    <property type="molecule type" value="Genomic_DNA"/>
</dbReference>